<evidence type="ECO:0000259" key="9">
    <source>
        <dbReference type="PROSITE" id="PS51755"/>
    </source>
</evidence>
<gene>
    <name evidence="10" type="ORF">HH215_16755</name>
</gene>
<dbReference type="Pfam" id="PF00072">
    <property type="entry name" value="Response_reg"/>
    <property type="match status" value="1"/>
</dbReference>
<dbReference type="Gene3D" id="1.10.10.10">
    <property type="entry name" value="Winged helix-like DNA-binding domain superfamily/Winged helix DNA-binding domain"/>
    <property type="match status" value="1"/>
</dbReference>
<dbReference type="GO" id="GO:0000156">
    <property type="term" value="F:phosphorelay response regulator activity"/>
    <property type="evidence" value="ECO:0007669"/>
    <property type="project" value="TreeGrafter"/>
</dbReference>
<dbReference type="CDD" id="cd17574">
    <property type="entry name" value="REC_OmpR"/>
    <property type="match status" value="1"/>
</dbReference>
<evidence type="ECO:0000256" key="4">
    <source>
        <dbReference type="ARBA" id="ARBA00023125"/>
    </source>
</evidence>
<keyword evidence="2" id="KW-0902">Two-component regulatory system</keyword>
<dbReference type="Pfam" id="PF00486">
    <property type="entry name" value="Trans_reg_C"/>
    <property type="match status" value="1"/>
</dbReference>
<dbReference type="GO" id="GO:0005829">
    <property type="term" value="C:cytosol"/>
    <property type="evidence" value="ECO:0007669"/>
    <property type="project" value="TreeGrafter"/>
</dbReference>
<sequence length="232" mass="26796">MTATILTVDDDIQMQEMLHLFLTNAGFHVLQAYNGEQCLAHLRSKQPDLILLDIQMPDMDGITLCRRIRSLFQLPILFLTGKLQIEDKLNSLQSGGDDYMTKPFDPLELIARVKSHLRWGMLLAETKEPGRKLVFPGLEIDMERLMVTANGKPVILLAKEMHLLLTLAQNQHRVYHPRQLYELIWIDPAGYSSDIIKVHINRLRKKIEVDPMTPKFIHTVRGFGYKFDSTEY</sequence>
<evidence type="ECO:0000256" key="1">
    <source>
        <dbReference type="ARBA" id="ARBA00022553"/>
    </source>
</evidence>
<evidence type="ECO:0000256" key="6">
    <source>
        <dbReference type="PROSITE-ProRule" id="PRU00169"/>
    </source>
</evidence>
<dbReference type="PANTHER" id="PTHR48111">
    <property type="entry name" value="REGULATOR OF RPOS"/>
    <property type="match status" value="1"/>
</dbReference>
<dbReference type="InterPro" id="IPR001867">
    <property type="entry name" value="OmpR/PhoB-type_DNA-bd"/>
</dbReference>
<keyword evidence="1 6" id="KW-0597">Phosphoprotein</keyword>
<dbReference type="PROSITE" id="PS51755">
    <property type="entry name" value="OMPR_PHOB"/>
    <property type="match status" value="1"/>
</dbReference>
<keyword evidence="3" id="KW-0805">Transcription regulation</keyword>
<dbReference type="PROSITE" id="PS50110">
    <property type="entry name" value="RESPONSE_REGULATORY"/>
    <property type="match status" value="1"/>
</dbReference>
<dbReference type="FunFam" id="3.40.50.2300:FF:000001">
    <property type="entry name" value="DNA-binding response regulator PhoB"/>
    <property type="match status" value="1"/>
</dbReference>
<dbReference type="Proteomes" id="UP000502248">
    <property type="component" value="Chromosome"/>
</dbReference>
<dbReference type="AlphaFoldDB" id="A0A7Z2VKF1"/>
<keyword evidence="11" id="KW-1185">Reference proteome</keyword>
<dbReference type="Gene3D" id="6.10.250.690">
    <property type="match status" value="1"/>
</dbReference>
<evidence type="ECO:0000256" key="2">
    <source>
        <dbReference type="ARBA" id="ARBA00023012"/>
    </source>
</evidence>
<feature type="modified residue" description="4-aspartylphosphate" evidence="6">
    <location>
        <position position="53"/>
    </location>
</feature>
<dbReference type="InterPro" id="IPR036388">
    <property type="entry name" value="WH-like_DNA-bd_sf"/>
</dbReference>
<evidence type="ECO:0000256" key="5">
    <source>
        <dbReference type="ARBA" id="ARBA00023163"/>
    </source>
</evidence>
<feature type="DNA-binding region" description="OmpR/PhoB-type" evidence="7">
    <location>
        <begin position="130"/>
        <end position="229"/>
    </location>
</feature>
<accession>A0A7Z2VKF1</accession>
<dbReference type="EMBL" id="CP051680">
    <property type="protein sequence ID" value="QJD84669.1"/>
    <property type="molecule type" value="Genomic_DNA"/>
</dbReference>
<dbReference type="SMART" id="SM00448">
    <property type="entry name" value="REC"/>
    <property type="match status" value="1"/>
</dbReference>
<keyword evidence="5" id="KW-0804">Transcription</keyword>
<dbReference type="SUPFAM" id="SSF52172">
    <property type="entry name" value="CheY-like"/>
    <property type="match status" value="1"/>
</dbReference>
<dbReference type="GO" id="GO:0000976">
    <property type="term" value="F:transcription cis-regulatory region binding"/>
    <property type="evidence" value="ECO:0007669"/>
    <property type="project" value="TreeGrafter"/>
</dbReference>
<dbReference type="PANTHER" id="PTHR48111:SF1">
    <property type="entry name" value="TWO-COMPONENT RESPONSE REGULATOR ORR33"/>
    <property type="match status" value="1"/>
</dbReference>
<evidence type="ECO:0000313" key="10">
    <source>
        <dbReference type="EMBL" id="QJD84669.1"/>
    </source>
</evidence>
<dbReference type="Gene3D" id="3.40.50.2300">
    <property type="match status" value="1"/>
</dbReference>
<evidence type="ECO:0000313" key="11">
    <source>
        <dbReference type="Proteomes" id="UP000502248"/>
    </source>
</evidence>
<dbReference type="SMART" id="SM00862">
    <property type="entry name" value="Trans_reg_C"/>
    <property type="match status" value="1"/>
</dbReference>
<dbReference type="GO" id="GO:0006355">
    <property type="term" value="P:regulation of DNA-templated transcription"/>
    <property type="evidence" value="ECO:0007669"/>
    <property type="project" value="InterPro"/>
</dbReference>
<keyword evidence="4 7" id="KW-0238">DNA-binding</keyword>
<dbReference type="InterPro" id="IPR039420">
    <property type="entry name" value="WalR-like"/>
</dbReference>
<dbReference type="GO" id="GO:0032993">
    <property type="term" value="C:protein-DNA complex"/>
    <property type="evidence" value="ECO:0007669"/>
    <property type="project" value="TreeGrafter"/>
</dbReference>
<evidence type="ECO:0000259" key="8">
    <source>
        <dbReference type="PROSITE" id="PS50110"/>
    </source>
</evidence>
<dbReference type="InterPro" id="IPR011006">
    <property type="entry name" value="CheY-like_superfamily"/>
</dbReference>
<protein>
    <submittedName>
        <fullName evidence="10">Response regulator transcription factor</fullName>
    </submittedName>
</protein>
<proteinExistence type="predicted"/>
<evidence type="ECO:0000256" key="3">
    <source>
        <dbReference type="ARBA" id="ARBA00023015"/>
    </source>
</evidence>
<feature type="domain" description="Response regulatory" evidence="8">
    <location>
        <begin position="4"/>
        <end position="117"/>
    </location>
</feature>
<dbReference type="InterPro" id="IPR001789">
    <property type="entry name" value="Sig_transdc_resp-reg_receiver"/>
</dbReference>
<organism evidence="10 11">
    <name type="scientific">Cohnella herbarum</name>
    <dbReference type="NCBI Taxonomy" id="2728023"/>
    <lineage>
        <taxon>Bacteria</taxon>
        <taxon>Bacillati</taxon>
        <taxon>Bacillota</taxon>
        <taxon>Bacilli</taxon>
        <taxon>Bacillales</taxon>
        <taxon>Paenibacillaceae</taxon>
        <taxon>Cohnella</taxon>
    </lineage>
</organism>
<reference evidence="10 11" key="1">
    <citation type="submission" date="2020-04" db="EMBL/GenBank/DDBJ databases">
        <title>Genome sequencing of novel species.</title>
        <authorList>
            <person name="Heo J."/>
            <person name="Kim S.-J."/>
            <person name="Kim J.-S."/>
            <person name="Hong S.-B."/>
            <person name="Kwon S.-W."/>
        </authorList>
    </citation>
    <scope>NUCLEOTIDE SEQUENCE [LARGE SCALE GENOMIC DNA]</scope>
    <source>
        <strain evidence="10 11">MFER-1</strain>
    </source>
</reference>
<dbReference type="CDD" id="cd00383">
    <property type="entry name" value="trans_reg_C"/>
    <property type="match status" value="1"/>
</dbReference>
<feature type="domain" description="OmpR/PhoB-type" evidence="9">
    <location>
        <begin position="130"/>
        <end position="229"/>
    </location>
</feature>
<dbReference type="RefSeq" id="WP_169280950.1">
    <property type="nucleotide sequence ID" value="NZ_CP051680.1"/>
</dbReference>
<evidence type="ECO:0000256" key="7">
    <source>
        <dbReference type="PROSITE-ProRule" id="PRU01091"/>
    </source>
</evidence>
<dbReference type="KEGG" id="cheb:HH215_16755"/>
<name>A0A7Z2VKF1_9BACL</name>